<evidence type="ECO:0000313" key="1">
    <source>
        <dbReference type="EMBL" id="MQL84235.1"/>
    </source>
</evidence>
<keyword evidence="2" id="KW-1185">Reference proteome</keyword>
<comment type="caution">
    <text evidence="1">The sequence shown here is derived from an EMBL/GenBank/DDBJ whole genome shotgun (WGS) entry which is preliminary data.</text>
</comment>
<name>A0A843UL73_COLES</name>
<dbReference type="AlphaFoldDB" id="A0A843UL73"/>
<accession>A0A843UL73</accession>
<sequence>MVFVLLAGHFHPRRNKFGFPVRPLPLLPARVLRFGRLDHRVILFFLGLGGFLRPGLSDSSGLLFDRATRGSGTSVSCCSGVLLPHLLKQCEAVGGRNSGDDIAFRQNGLAPIQPDSEIPDKNSLVGLRNSDPGLSAFASQVPRPFHGCGASGNGIHREDSALTSRLAAPSWSQLHFLRRCLLYRGDNSEEVWGADHRREVTEAYRRSQEAVASVVRHHERRFECRVLDHSPSMIRRFIYIEENSNTFDTWLDLGLSKWVGVPPECAHHRGRTPKGTSGGVHHREAHPVVYTTGQWGPLGFSLRWCTPPVVCMAGASGVYHRTVGPTWVFPPVVCTTGGMHGRWCIPPDNGAHLGSPTGGVTTGGMHSR</sequence>
<protein>
    <submittedName>
        <fullName evidence="1">Uncharacterized protein</fullName>
    </submittedName>
</protein>
<dbReference type="EMBL" id="NMUH01000748">
    <property type="protein sequence ID" value="MQL84235.1"/>
    <property type="molecule type" value="Genomic_DNA"/>
</dbReference>
<organism evidence="1 2">
    <name type="scientific">Colocasia esculenta</name>
    <name type="common">Wild taro</name>
    <name type="synonym">Arum esculentum</name>
    <dbReference type="NCBI Taxonomy" id="4460"/>
    <lineage>
        <taxon>Eukaryota</taxon>
        <taxon>Viridiplantae</taxon>
        <taxon>Streptophyta</taxon>
        <taxon>Embryophyta</taxon>
        <taxon>Tracheophyta</taxon>
        <taxon>Spermatophyta</taxon>
        <taxon>Magnoliopsida</taxon>
        <taxon>Liliopsida</taxon>
        <taxon>Araceae</taxon>
        <taxon>Aroideae</taxon>
        <taxon>Colocasieae</taxon>
        <taxon>Colocasia</taxon>
    </lineage>
</organism>
<evidence type="ECO:0000313" key="2">
    <source>
        <dbReference type="Proteomes" id="UP000652761"/>
    </source>
</evidence>
<reference evidence="1" key="1">
    <citation type="submission" date="2017-07" db="EMBL/GenBank/DDBJ databases">
        <title>Taro Niue Genome Assembly and Annotation.</title>
        <authorList>
            <person name="Atibalentja N."/>
            <person name="Keating K."/>
            <person name="Fields C.J."/>
        </authorList>
    </citation>
    <scope>NUCLEOTIDE SEQUENCE</scope>
    <source>
        <strain evidence="1">Niue_2</strain>
        <tissue evidence="1">Leaf</tissue>
    </source>
</reference>
<dbReference type="Proteomes" id="UP000652761">
    <property type="component" value="Unassembled WGS sequence"/>
</dbReference>
<proteinExistence type="predicted"/>
<gene>
    <name evidence="1" type="ORF">Taro_016737</name>
</gene>